<feature type="transmembrane region" description="Helical" evidence="2">
    <location>
        <begin position="12"/>
        <end position="37"/>
    </location>
</feature>
<dbReference type="RefSeq" id="WP_093289493.1">
    <property type="nucleotide sequence ID" value="NZ_FOFS01000019.1"/>
</dbReference>
<sequence>MERVKRRWWTWAISLLAGVVIVTTAISGLFQVAVLALPSYRADLSAWITRVADRPVQIGGINLSWRGLEPRLDLDDITLFSNSGEESLSAEHLSMGFNPLRLLTGNVFPDHVELSGISLSAERDAQGRWRIAGFGGGEDDPAWREALARDLKRFRHLRIQNCELSLSAPELGPQPQLLRLGVMELDLTSQGFALSGALHLPAAYGDLLELSADVEGPLAEPAQWHGDFELRFKRLQPQGWLRAWLPEGAVAAAQNLNLGIEGSFAQQRVKLADLVLDSGPLVLAQAGRVAQARRARLRGQLRGEADGAWYLDLRDLRLDDERLAHGAIRYRRSDAGGELDVDAAELRLGRIAPWFGITTAADGAARQLTRLSGNLRNLVLRLREDQNQTLRYTLTTQLEQLAFAAEPEQNRPGFSGLSGELSASDSGGSLRLQRLPLSLQLPGVMAQNVSFDSLSALLQWQRSAEGWHLAVPQLAWVLAGSSGDGRLSLELPAEHPHDAVLDLQARFSAQDVEAFKPFMPLHWPQHLRDYLQQSLKKGRVSHGELRIQGPLADFPYHQRPTGSWQLDLDALGVTLAFAPDWPKLEDVAAHLSFSGNSLSIEAQSLKIAGNPVRRALARFDDFDDGILRVSARTEGEIARYYDYLRATPLHERLSGLVDETRAAGSAAVDLDLTLPVHDIKSSSVQGTVSLDEVQLMVGRLEQPLAGISGSLRFDDQGVSADRLSARFEEIPLSVRIVPRAGTHGVVQGDFSFSPDADGRGASALIPAFLRPMFKGESAWHAELPIQDGNTALYLSSDLRGTDIQLPEPLGKSAELAAPLNLRIGGKPELIGFNYAQKLSGALLLGSGEQGQSLDGLHLRFGADSASPPQRGQYFIDGHADTADLATWIPAIAGMSGTGGGAPQIESLELDVDHLRWQHQLSEATHLRYRPQNNGWQITLSGEGAQGTIDWQGPAPGRLTARLDRLRVRPQTPPGEAEAASADKARSSEPPLDPTQWPELDISCAGIFSGDTELGALTLNSARIAGGQRLDRFNVSGGIAELQAGGQWRRSEGRSTGELRFELQSRDIEALLKALDYAPSLSAKSSHANGQLRWTPAAGGLDWQSAAGKIELGAEDGQLRAVKPGASRVLGLINFYALPRRLTLNFSDVVDQGLAFDTISGQFDLGNGAANTRDLEIKGPSLRMQMHGRIGLAARDYDQYVTVYPGVSSGVTLGAALLGGPAVGALVLLAQEVLDKPLDQVTQLSYHLSGSWDNPKVERVDGRDARQGGEAKSGKTNGGNNSGKRK</sequence>
<feature type="region of interest" description="Disordered" evidence="1">
    <location>
        <begin position="966"/>
        <end position="996"/>
    </location>
</feature>
<feature type="compositionally biased region" description="Basic and acidic residues" evidence="1">
    <location>
        <begin position="1254"/>
        <end position="1272"/>
    </location>
</feature>
<organism evidence="4 5">
    <name type="scientific">Solimonas aquatica</name>
    <dbReference type="NCBI Taxonomy" id="489703"/>
    <lineage>
        <taxon>Bacteria</taxon>
        <taxon>Pseudomonadati</taxon>
        <taxon>Pseudomonadota</taxon>
        <taxon>Gammaproteobacteria</taxon>
        <taxon>Nevskiales</taxon>
        <taxon>Nevskiaceae</taxon>
        <taxon>Solimonas</taxon>
    </lineage>
</organism>
<dbReference type="InterPro" id="IPR025263">
    <property type="entry name" value="YhdP_central"/>
</dbReference>
<evidence type="ECO:0000259" key="3">
    <source>
        <dbReference type="Pfam" id="PF13116"/>
    </source>
</evidence>
<feature type="compositionally biased region" description="Gly residues" evidence="1">
    <location>
        <begin position="1275"/>
        <end position="1285"/>
    </location>
</feature>
<keyword evidence="5" id="KW-1185">Reference proteome</keyword>
<keyword evidence="2" id="KW-0812">Transmembrane</keyword>
<evidence type="ECO:0000256" key="1">
    <source>
        <dbReference type="SAM" id="MobiDB-lite"/>
    </source>
</evidence>
<evidence type="ECO:0000313" key="4">
    <source>
        <dbReference type="EMBL" id="SER19074.1"/>
    </source>
</evidence>
<evidence type="ECO:0000256" key="2">
    <source>
        <dbReference type="SAM" id="Phobius"/>
    </source>
</evidence>
<evidence type="ECO:0000313" key="5">
    <source>
        <dbReference type="Proteomes" id="UP000199233"/>
    </source>
</evidence>
<dbReference type="NCBIfam" id="TIGR02099">
    <property type="entry name" value="YhdP family protein"/>
    <property type="match status" value="1"/>
</dbReference>
<dbReference type="InterPro" id="IPR011836">
    <property type="entry name" value="YhdP"/>
</dbReference>
<dbReference type="PANTHER" id="PTHR38690:SF1">
    <property type="entry name" value="PROTEASE"/>
    <property type="match status" value="1"/>
</dbReference>
<dbReference type="OrthoDB" id="9762238at2"/>
<accession>A0A1H9M5W8</accession>
<proteinExistence type="predicted"/>
<name>A0A1H9M5W8_9GAMM</name>
<keyword evidence="2" id="KW-1133">Transmembrane helix</keyword>
<dbReference type="Proteomes" id="UP000199233">
    <property type="component" value="Unassembled WGS sequence"/>
</dbReference>
<dbReference type="EMBL" id="FOFS01000019">
    <property type="protein sequence ID" value="SER19074.1"/>
    <property type="molecule type" value="Genomic_DNA"/>
</dbReference>
<dbReference type="PANTHER" id="PTHR38690">
    <property type="entry name" value="PROTEASE-RELATED"/>
    <property type="match status" value="1"/>
</dbReference>
<reference evidence="4 5" key="1">
    <citation type="submission" date="2016-10" db="EMBL/GenBank/DDBJ databases">
        <authorList>
            <person name="de Groot N.N."/>
        </authorList>
    </citation>
    <scope>NUCLEOTIDE SEQUENCE [LARGE SCALE GENOMIC DNA]</scope>
    <source>
        <strain evidence="4 5">DSM 25927</strain>
    </source>
</reference>
<dbReference type="STRING" id="489703.SAMN04488038_11919"/>
<protein>
    <submittedName>
        <fullName evidence="4">TIGR02099 family protein</fullName>
    </submittedName>
</protein>
<feature type="domain" description="YhdP central" evidence="3">
    <location>
        <begin position="10"/>
        <end position="1256"/>
    </location>
</feature>
<keyword evidence="2" id="KW-0472">Membrane</keyword>
<dbReference type="Pfam" id="PF13116">
    <property type="entry name" value="YhdP"/>
    <property type="match status" value="1"/>
</dbReference>
<gene>
    <name evidence="4" type="ORF">SAMN04488038_11919</name>
</gene>
<feature type="region of interest" description="Disordered" evidence="1">
    <location>
        <begin position="1251"/>
        <end position="1285"/>
    </location>
</feature>